<feature type="transmembrane region" description="Helical" evidence="1">
    <location>
        <begin position="217"/>
        <end position="234"/>
    </location>
</feature>
<dbReference type="AlphaFoldDB" id="A0A1J4JKV8"/>
<organism evidence="2 3">
    <name type="scientific">Tritrichomonas foetus</name>
    <dbReference type="NCBI Taxonomy" id="1144522"/>
    <lineage>
        <taxon>Eukaryota</taxon>
        <taxon>Metamonada</taxon>
        <taxon>Parabasalia</taxon>
        <taxon>Tritrichomonadida</taxon>
        <taxon>Tritrichomonadidae</taxon>
        <taxon>Tritrichomonas</taxon>
    </lineage>
</organism>
<gene>
    <name evidence="2" type="ORF">TRFO_33798</name>
</gene>
<keyword evidence="1" id="KW-1133">Transmembrane helix</keyword>
<feature type="transmembrane region" description="Helical" evidence="1">
    <location>
        <begin position="349"/>
        <end position="369"/>
    </location>
</feature>
<dbReference type="Proteomes" id="UP000179807">
    <property type="component" value="Unassembled WGS sequence"/>
</dbReference>
<keyword evidence="1" id="KW-0812">Transmembrane</keyword>
<feature type="transmembrane region" description="Helical" evidence="1">
    <location>
        <begin position="324"/>
        <end position="342"/>
    </location>
</feature>
<name>A0A1J4JKV8_9EUKA</name>
<feature type="transmembrane region" description="Helical" evidence="1">
    <location>
        <begin position="292"/>
        <end position="318"/>
    </location>
</feature>
<dbReference type="RefSeq" id="XP_068352859.1">
    <property type="nucleotide sequence ID" value="XM_068509281.1"/>
</dbReference>
<evidence type="ECO:0000256" key="1">
    <source>
        <dbReference type="SAM" id="Phobius"/>
    </source>
</evidence>
<accession>A0A1J4JKV8</accession>
<comment type="caution">
    <text evidence="2">The sequence shown here is derived from an EMBL/GenBank/DDBJ whole genome shotgun (WGS) entry which is preliminary data.</text>
</comment>
<keyword evidence="3" id="KW-1185">Reference proteome</keyword>
<dbReference type="OrthoDB" id="10642265at2759"/>
<dbReference type="VEuPathDB" id="TrichDB:TRFO_33798"/>
<proteinExistence type="predicted"/>
<feature type="transmembrane region" description="Helical" evidence="1">
    <location>
        <begin position="254"/>
        <end position="271"/>
    </location>
</feature>
<sequence>MLFFSKEFHFFKKAKKIKNLRNINTQNMASDIAKEIMLINSFVTGWNSGRSNIFSIKHPICYQCRARSSWFSAYHSSMLIMSGASLNMALFVPSLIALTSFLFIFFMISFLLSESKFLPFVSLFMILTMGGFGFMSWFSAKGRRDMNADYVYNNGFSNSCWLHPILLYLIPHRNIPFILYSFSSILAIFIKMKKPSPNEYIAIGILAAFTAPMQHQGFFSILIYLISYFAILFFNERNNRNLMKVIWKSLQKMIIAFVVVVFIPLMNYRKTGMDLSWIRFELLWNEQIQNGYYFPLLVLWFQNLGFYPFLALFVLWFFLEKKQLLLYLATLPGFIIGNIILFQQINYHSIFFFYTTWILFGCILVPIALKKISFSFKNEETQGVFLALSIIFISTTSASSLLGLKKQWNYDQKIWYEAEEKVADFIIKNTKKSDIFLAPDSIFNPVTTLAGRTSFKTHPRTNLEMNYIWFYYRDEVAKLVKNPESDILPMITYILQHDRQHYEEHLNKTAIGENGPWKLVFAYESYQLFKRVPSH</sequence>
<reference evidence="2" key="1">
    <citation type="submission" date="2016-10" db="EMBL/GenBank/DDBJ databases">
        <authorList>
            <person name="Benchimol M."/>
            <person name="Almeida L.G."/>
            <person name="Vasconcelos A.T."/>
            <person name="Perreira-Neves A."/>
            <person name="Rosa I.A."/>
            <person name="Tasca T."/>
            <person name="Bogo M.R."/>
            <person name="de Souza W."/>
        </authorList>
    </citation>
    <scope>NUCLEOTIDE SEQUENCE [LARGE SCALE GENOMIC DNA]</scope>
    <source>
        <strain evidence="2">K</strain>
    </source>
</reference>
<dbReference type="EMBL" id="MLAK01000991">
    <property type="protein sequence ID" value="OHS99722.1"/>
    <property type="molecule type" value="Genomic_DNA"/>
</dbReference>
<keyword evidence="1" id="KW-0472">Membrane</keyword>
<feature type="transmembrane region" description="Helical" evidence="1">
    <location>
        <begin position="384"/>
        <end position="404"/>
    </location>
</feature>
<feature type="transmembrane region" description="Helical" evidence="1">
    <location>
        <begin position="88"/>
        <end position="111"/>
    </location>
</feature>
<protein>
    <submittedName>
        <fullName evidence="2">Uncharacterized protein</fullName>
    </submittedName>
</protein>
<dbReference type="GeneID" id="94843985"/>
<feature type="transmembrane region" description="Helical" evidence="1">
    <location>
        <begin position="175"/>
        <end position="192"/>
    </location>
</feature>
<evidence type="ECO:0000313" key="3">
    <source>
        <dbReference type="Proteomes" id="UP000179807"/>
    </source>
</evidence>
<feature type="transmembrane region" description="Helical" evidence="1">
    <location>
        <begin position="117"/>
        <end position="138"/>
    </location>
</feature>
<evidence type="ECO:0000313" key="2">
    <source>
        <dbReference type="EMBL" id="OHS99722.1"/>
    </source>
</evidence>